<reference evidence="1 2" key="1">
    <citation type="submission" date="2015-06" db="EMBL/GenBank/DDBJ databases">
        <title>Talaromyces atroroseus IBT 11181 draft genome.</title>
        <authorList>
            <person name="Rasmussen K.B."/>
            <person name="Rasmussen S."/>
            <person name="Petersen B."/>
            <person name="Sicheritz-Ponten T."/>
            <person name="Mortensen U.H."/>
            <person name="Thrane U."/>
        </authorList>
    </citation>
    <scope>NUCLEOTIDE SEQUENCE [LARGE SCALE GENOMIC DNA]</scope>
    <source>
        <strain evidence="1 2">IBT 11181</strain>
    </source>
</reference>
<gene>
    <name evidence="1" type="ORF">UA08_06185</name>
</gene>
<dbReference type="AlphaFoldDB" id="A0A225AU39"/>
<dbReference type="Proteomes" id="UP000214365">
    <property type="component" value="Unassembled WGS sequence"/>
</dbReference>
<organism evidence="1 2">
    <name type="scientific">Talaromyces atroroseus</name>
    <dbReference type="NCBI Taxonomy" id="1441469"/>
    <lineage>
        <taxon>Eukaryota</taxon>
        <taxon>Fungi</taxon>
        <taxon>Dikarya</taxon>
        <taxon>Ascomycota</taxon>
        <taxon>Pezizomycotina</taxon>
        <taxon>Eurotiomycetes</taxon>
        <taxon>Eurotiomycetidae</taxon>
        <taxon>Eurotiales</taxon>
        <taxon>Trichocomaceae</taxon>
        <taxon>Talaromyces</taxon>
        <taxon>Talaromyces sect. Trachyspermi</taxon>
    </lineage>
</organism>
<dbReference type="GeneID" id="31005941"/>
<name>A0A225AU39_TALAT</name>
<dbReference type="RefSeq" id="XP_020118577.1">
    <property type="nucleotide sequence ID" value="XM_020268481.1"/>
</dbReference>
<sequence>MSLFPNLAPSRRIWTLRLAYEWCNSPQTSLVLQYPVAVTVGDCLWSGRFCIPSGSNLYGNYPPALSSSSVSRPIMY</sequence>
<accession>A0A225AU39</accession>
<proteinExistence type="predicted"/>
<protein>
    <submittedName>
        <fullName evidence="1">Uncharacterized protein</fullName>
    </submittedName>
</protein>
<comment type="caution">
    <text evidence="1">The sequence shown here is derived from an EMBL/GenBank/DDBJ whole genome shotgun (WGS) entry which is preliminary data.</text>
</comment>
<dbReference type="EMBL" id="LFMY01000009">
    <property type="protein sequence ID" value="OKL58456.1"/>
    <property type="molecule type" value="Genomic_DNA"/>
</dbReference>
<evidence type="ECO:0000313" key="2">
    <source>
        <dbReference type="Proteomes" id="UP000214365"/>
    </source>
</evidence>
<keyword evidence="2" id="KW-1185">Reference proteome</keyword>
<evidence type="ECO:0000313" key="1">
    <source>
        <dbReference type="EMBL" id="OKL58456.1"/>
    </source>
</evidence>
<dbReference type="OrthoDB" id="6416209at2759"/>